<comment type="caution">
    <text evidence="5">The sequence shown here is derived from an EMBL/GenBank/DDBJ whole genome shotgun (WGS) entry which is preliminary data.</text>
</comment>
<feature type="region of interest" description="Disordered" evidence="1">
    <location>
        <begin position="204"/>
        <end position="237"/>
    </location>
</feature>
<dbReference type="Pfam" id="PF09137">
    <property type="entry name" value="Glucodextran_N"/>
    <property type="match status" value="1"/>
</dbReference>
<protein>
    <submittedName>
        <fullName evidence="5">Glucoamylase</fullName>
    </submittedName>
</protein>
<dbReference type="Proteomes" id="UP000618818">
    <property type="component" value="Unassembled WGS sequence"/>
</dbReference>
<dbReference type="RefSeq" id="WP_191196992.1">
    <property type="nucleotide sequence ID" value="NZ_JACXYZ010000004.1"/>
</dbReference>
<dbReference type="InterPro" id="IPR015220">
    <property type="entry name" value="Glucodextranase_N"/>
</dbReference>
<evidence type="ECO:0000256" key="1">
    <source>
        <dbReference type="SAM" id="MobiDB-lite"/>
    </source>
</evidence>
<dbReference type="PANTHER" id="PTHR31616:SF0">
    <property type="entry name" value="GLUCAN 1,4-ALPHA-GLUCOSIDASE"/>
    <property type="match status" value="1"/>
</dbReference>
<dbReference type="InterPro" id="IPR011013">
    <property type="entry name" value="Gal_mutarotase_sf_dom"/>
</dbReference>
<dbReference type="CDD" id="cd07430">
    <property type="entry name" value="GH15_N"/>
    <property type="match status" value="1"/>
</dbReference>
<evidence type="ECO:0000256" key="2">
    <source>
        <dbReference type="SAM" id="SignalP"/>
    </source>
</evidence>
<feature type="chain" id="PRO_5046304743" evidence="2">
    <location>
        <begin position="26"/>
        <end position="730"/>
    </location>
</feature>
<evidence type="ECO:0000313" key="6">
    <source>
        <dbReference type="Proteomes" id="UP000618818"/>
    </source>
</evidence>
<sequence>MSLRVPIGPIALALAAATLSPPLGAGAGTAERAAPDRGAKGTWTEADKAGFGTARARRSNVWFTLQDGRVSEVFYPDLSTPSTRSLELVVTDGRTFTDRETEDVDVVTTRPDESSLRFQQVGTATSGRYRITKTYVTDPRRDALVVRVRLESLDGGSYQLYAVHDPALANSGMDDRGRATRGVLVATDVEERVASALVSRPRLGRSSTGLLGRDDGWSDLEDDQRLDEGRRSAGPGNIVQTGRIAGVTGLAGEQSATLVLGFGRTGAEAQRTARSGLHAGAGQTAARYDRGWHRYLRTLKEVPESAAAVRRNYLASALVLAAAEDKLNPGALVASPSAPWVWGDEVKDLSSPSGAYHLVWSRDSYQFGTALWAMGDKAAARRSVDWLFDVQQLPDGSFPQNSDVEGTPVWSELQLDEVALPIVLARLVGRDGPRTYRGVKRAAQFLVRFRDEETGRRAPYSPQERWENQSGYSPNSIATQVAGLVCAADIARKNGDRTSARRWLRLADRWQSKVKQWTRTTNGPLSSSPYYLRITKDGRPDRGTEYGIGDGGPSAVDQRRVVDPSFLDLVRLGLEQPDDPDVLSTLSLVDDELRVDTPNGPFWHRFSFDGYGETRDGGQWEITEDDTGTTLGRAWPLLTGERGEYAITAGQDATPYLAAMAAAAGTSDMISEQVWDGREPTGEACCPAGEGTRAATPLTWSHAGLVRLAWTMQRGAPVDQQAVVARRYVR</sequence>
<dbReference type="Pfam" id="PF00723">
    <property type="entry name" value="Glyco_hydro_15"/>
    <property type="match status" value="1"/>
</dbReference>
<keyword evidence="6" id="KW-1185">Reference proteome</keyword>
<dbReference type="InterPro" id="IPR012341">
    <property type="entry name" value="6hp_glycosidase-like_sf"/>
</dbReference>
<feature type="domain" description="Glucodextranase N-terminal" evidence="4">
    <location>
        <begin position="38"/>
        <end position="296"/>
    </location>
</feature>
<gene>
    <name evidence="5" type="ORF">IEZ26_21235</name>
</gene>
<proteinExistence type="predicted"/>
<feature type="signal peptide" evidence="2">
    <location>
        <begin position="1"/>
        <end position="25"/>
    </location>
</feature>
<evidence type="ECO:0000259" key="4">
    <source>
        <dbReference type="Pfam" id="PF09137"/>
    </source>
</evidence>
<dbReference type="Gene3D" id="1.50.10.10">
    <property type="match status" value="1"/>
</dbReference>
<dbReference type="Gene3D" id="2.70.98.10">
    <property type="match status" value="1"/>
</dbReference>
<evidence type="ECO:0000313" key="5">
    <source>
        <dbReference type="EMBL" id="MBD3927159.1"/>
    </source>
</evidence>
<dbReference type="InterPro" id="IPR011613">
    <property type="entry name" value="GH15-like"/>
</dbReference>
<evidence type="ECO:0000259" key="3">
    <source>
        <dbReference type="Pfam" id="PF00723"/>
    </source>
</evidence>
<feature type="domain" description="GH15-like" evidence="3">
    <location>
        <begin position="310"/>
        <end position="710"/>
    </location>
</feature>
<keyword evidence="2" id="KW-0732">Signal</keyword>
<dbReference type="InterPro" id="IPR008928">
    <property type="entry name" value="6-hairpin_glycosidase_sf"/>
</dbReference>
<dbReference type="EMBL" id="JACXYZ010000004">
    <property type="protein sequence ID" value="MBD3927159.1"/>
    <property type="molecule type" value="Genomic_DNA"/>
</dbReference>
<organism evidence="5 6">
    <name type="scientific">Nocardioides cavernae</name>
    <dbReference type="NCBI Taxonomy" id="1921566"/>
    <lineage>
        <taxon>Bacteria</taxon>
        <taxon>Bacillati</taxon>
        <taxon>Actinomycetota</taxon>
        <taxon>Actinomycetes</taxon>
        <taxon>Propionibacteriales</taxon>
        <taxon>Nocardioidaceae</taxon>
        <taxon>Nocardioides</taxon>
    </lineage>
</organism>
<accession>A0ABR8NGA6</accession>
<name>A0ABR8NGA6_9ACTN</name>
<reference evidence="5 6" key="1">
    <citation type="submission" date="2020-09" db="EMBL/GenBank/DDBJ databases">
        <title>novel species in genus Nocardioides.</title>
        <authorList>
            <person name="Zhang G."/>
        </authorList>
    </citation>
    <scope>NUCLEOTIDE SEQUENCE [LARGE SCALE GENOMIC DNA]</scope>
    <source>
        <strain evidence="5 6">KCTC 39551</strain>
    </source>
</reference>
<dbReference type="SUPFAM" id="SSF48208">
    <property type="entry name" value="Six-hairpin glycosidases"/>
    <property type="match status" value="1"/>
</dbReference>
<dbReference type="PANTHER" id="PTHR31616">
    <property type="entry name" value="TREHALASE"/>
    <property type="match status" value="1"/>
</dbReference>
<dbReference type="InterPro" id="IPR014718">
    <property type="entry name" value="GH-type_carb-bd"/>
</dbReference>
<dbReference type="SUPFAM" id="SSF74650">
    <property type="entry name" value="Galactose mutarotase-like"/>
    <property type="match status" value="1"/>
</dbReference>